<evidence type="ECO:0000256" key="1">
    <source>
        <dbReference type="SAM" id="MobiDB-lite"/>
    </source>
</evidence>
<feature type="compositionally biased region" description="Basic residues" evidence="1">
    <location>
        <begin position="29"/>
        <end position="38"/>
    </location>
</feature>
<proteinExistence type="predicted"/>
<keyword evidence="3" id="KW-1185">Reference proteome</keyword>
<dbReference type="EMBL" id="JARBJD010000244">
    <property type="protein sequence ID" value="KAK2945894.1"/>
    <property type="molecule type" value="Genomic_DNA"/>
</dbReference>
<feature type="region of interest" description="Disordered" evidence="1">
    <location>
        <begin position="1"/>
        <end position="70"/>
    </location>
</feature>
<accession>A0ABQ9X3H0</accession>
<organism evidence="2 3">
    <name type="scientific">Blattamonas nauphoetae</name>
    <dbReference type="NCBI Taxonomy" id="2049346"/>
    <lineage>
        <taxon>Eukaryota</taxon>
        <taxon>Metamonada</taxon>
        <taxon>Preaxostyla</taxon>
        <taxon>Oxymonadida</taxon>
        <taxon>Blattamonas</taxon>
    </lineage>
</organism>
<protein>
    <submittedName>
        <fullName evidence="2">Uncharacterized protein</fullName>
    </submittedName>
</protein>
<dbReference type="Proteomes" id="UP001281761">
    <property type="component" value="Unassembled WGS sequence"/>
</dbReference>
<feature type="compositionally biased region" description="Basic residues" evidence="1">
    <location>
        <begin position="1"/>
        <end position="15"/>
    </location>
</feature>
<sequence length="124" mass="14956">MRKEGKKRGKKRRSNRNIVERRRVDFERRKRKSRREKKGKKESMREKKEREKSTNDTKERGMHRVERRRSITLVPETIPRGIFTTMRGRKVVQATTGRCMTEGITTEGTHRMSHRHSRQNQAKL</sequence>
<feature type="compositionally biased region" description="Basic and acidic residues" evidence="1">
    <location>
        <begin position="39"/>
        <end position="64"/>
    </location>
</feature>
<comment type="caution">
    <text evidence="2">The sequence shown here is derived from an EMBL/GenBank/DDBJ whole genome shotgun (WGS) entry which is preliminary data.</text>
</comment>
<reference evidence="2 3" key="1">
    <citation type="journal article" date="2022" name="bioRxiv">
        <title>Genomics of Preaxostyla Flagellates Illuminates Evolutionary Transitions and the Path Towards Mitochondrial Loss.</title>
        <authorList>
            <person name="Novak L.V.F."/>
            <person name="Treitli S.C."/>
            <person name="Pyrih J."/>
            <person name="Halakuc P."/>
            <person name="Pipaliya S.V."/>
            <person name="Vacek V."/>
            <person name="Brzon O."/>
            <person name="Soukal P."/>
            <person name="Eme L."/>
            <person name="Dacks J.B."/>
            <person name="Karnkowska A."/>
            <person name="Elias M."/>
            <person name="Hampl V."/>
        </authorList>
    </citation>
    <scope>NUCLEOTIDE SEQUENCE [LARGE SCALE GENOMIC DNA]</scope>
    <source>
        <strain evidence="2">NAU3</strain>
        <tissue evidence="2">Gut</tissue>
    </source>
</reference>
<gene>
    <name evidence="2" type="ORF">BLNAU_19190</name>
</gene>
<evidence type="ECO:0000313" key="3">
    <source>
        <dbReference type="Proteomes" id="UP001281761"/>
    </source>
</evidence>
<name>A0ABQ9X3H0_9EUKA</name>
<feature type="compositionally biased region" description="Basic and acidic residues" evidence="1">
    <location>
        <begin position="18"/>
        <end position="28"/>
    </location>
</feature>
<feature type="region of interest" description="Disordered" evidence="1">
    <location>
        <begin position="101"/>
        <end position="124"/>
    </location>
</feature>
<evidence type="ECO:0000313" key="2">
    <source>
        <dbReference type="EMBL" id="KAK2945894.1"/>
    </source>
</evidence>